<dbReference type="AlphaFoldDB" id="I1YI49"/>
<evidence type="ECO:0000256" key="1">
    <source>
        <dbReference type="SAM" id="Phobius"/>
    </source>
</evidence>
<protein>
    <submittedName>
        <fullName evidence="2">Putative membrane protein, clustering with ActP</fullName>
    </submittedName>
</protein>
<name>I1YI49_METFJ</name>
<gene>
    <name evidence="2" type="ordered locus">Q7C_1443</name>
</gene>
<proteinExistence type="predicted"/>
<dbReference type="EMBL" id="CP003380">
    <property type="protein sequence ID" value="AFJ02592.1"/>
    <property type="molecule type" value="Genomic_DNA"/>
</dbReference>
<dbReference type="PATRIC" id="fig|754477.3.peg.1423"/>
<dbReference type="PANTHER" id="PTHR38598">
    <property type="entry name" value="INNER MEMBRANE PROTEIN YJCH"/>
    <property type="match status" value="1"/>
</dbReference>
<keyword evidence="3" id="KW-1185">Reference proteome</keyword>
<dbReference type="Pfam" id="PF04341">
    <property type="entry name" value="DUF485"/>
    <property type="match status" value="1"/>
</dbReference>
<dbReference type="PANTHER" id="PTHR38598:SF1">
    <property type="entry name" value="INNER MEMBRANE PROTEIN YJCH"/>
    <property type="match status" value="1"/>
</dbReference>
<dbReference type="STRING" id="754477.Q7C_1443"/>
<dbReference type="KEGG" id="mec:Q7C_1443"/>
<feature type="transmembrane region" description="Helical" evidence="1">
    <location>
        <begin position="65"/>
        <end position="85"/>
    </location>
</feature>
<evidence type="ECO:0000313" key="2">
    <source>
        <dbReference type="EMBL" id="AFJ02592.1"/>
    </source>
</evidence>
<dbReference type="GO" id="GO:0005886">
    <property type="term" value="C:plasma membrane"/>
    <property type="evidence" value="ECO:0007669"/>
    <property type="project" value="TreeGrafter"/>
</dbReference>
<sequence length="104" mass="11788" precursor="true">MSMDAEMYQKIHDDPRFQQLVTQRARWVWSLSAIILVLYFSFILLIAFMPGWLAQPIEADTVMTIGIPLGVVIIVSAFVLTGIYVHMANTRFDALTQAILQDLS</sequence>
<dbReference type="Proteomes" id="UP000009145">
    <property type="component" value="Chromosome"/>
</dbReference>
<organism evidence="2 3">
    <name type="scientific">Methylophaga frappieri (strain ATCC BAA-2434 / DSM 25690 / JAM7)</name>
    <dbReference type="NCBI Taxonomy" id="754477"/>
    <lineage>
        <taxon>Bacteria</taxon>
        <taxon>Pseudomonadati</taxon>
        <taxon>Pseudomonadota</taxon>
        <taxon>Gammaproteobacteria</taxon>
        <taxon>Thiotrichales</taxon>
        <taxon>Piscirickettsiaceae</taxon>
        <taxon>Methylophaga</taxon>
    </lineage>
</organism>
<dbReference type="eggNOG" id="COG3162">
    <property type="taxonomic scope" value="Bacteria"/>
</dbReference>
<keyword evidence="1" id="KW-0812">Transmembrane</keyword>
<evidence type="ECO:0000313" key="3">
    <source>
        <dbReference type="Proteomes" id="UP000009145"/>
    </source>
</evidence>
<keyword evidence="1" id="KW-1133">Transmembrane helix</keyword>
<accession>I1YI49</accession>
<dbReference type="InterPro" id="IPR052959">
    <property type="entry name" value="Inner_membrane_assoc"/>
</dbReference>
<reference evidence="2 3" key="1">
    <citation type="journal article" date="2012" name="J. Bacteriol.">
        <title>Complete genome sequences of Methylophaga sp. strain JAM1 and Methylophaga sp. strain JAM7.</title>
        <authorList>
            <person name="Villeneuve C."/>
            <person name="Martineau C."/>
            <person name="Mauffrey F."/>
            <person name="Villemur R."/>
        </authorList>
    </citation>
    <scope>NUCLEOTIDE SEQUENCE [LARGE SCALE GENOMIC DNA]</scope>
    <source>
        <strain evidence="2 3">JAM7</strain>
    </source>
</reference>
<dbReference type="HOGENOM" id="CLU_123372_2_1_6"/>
<keyword evidence="1" id="KW-0472">Membrane</keyword>
<dbReference type="InterPro" id="IPR007436">
    <property type="entry name" value="DUF485"/>
</dbReference>
<feature type="transmembrane region" description="Helical" evidence="1">
    <location>
        <begin position="27"/>
        <end position="53"/>
    </location>
</feature>